<dbReference type="GO" id="GO:0016787">
    <property type="term" value="F:hydrolase activity"/>
    <property type="evidence" value="ECO:0007669"/>
    <property type="project" value="UniProtKB-KW"/>
</dbReference>
<dbReference type="InterPro" id="IPR007560">
    <property type="entry name" value="Restrct_endonuc_IV_Mrr"/>
</dbReference>
<feature type="domain" description="Restriction endonuclease type IV Mrr" evidence="2">
    <location>
        <begin position="415"/>
        <end position="528"/>
    </location>
</feature>
<feature type="region of interest" description="Disordered" evidence="1">
    <location>
        <begin position="38"/>
        <end position="71"/>
    </location>
</feature>
<feature type="compositionally biased region" description="Basic and acidic residues" evidence="1">
    <location>
        <begin position="42"/>
        <end position="67"/>
    </location>
</feature>
<organism evidence="3 4">
    <name type="scientific">Nonomuraea guangzhouensis</name>
    <dbReference type="NCBI Taxonomy" id="1291555"/>
    <lineage>
        <taxon>Bacteria</taxon>
        <taxon>Bacillati</taxon>
        <taxon>Actinomycetota</taxon>
        <taxon>Actinomycetes</taxon>
        <taxon>Streptosporangiales</taxon>
        <taxon>Streptosporangiaceae</taxon>
        <taxon>Nonomuraea</taxon>
    </lineage>
</organism>
<feature type="region of interest" description="Disordered" evidence="1">
    <location>
        <begin position="158"/>
        <end position="197"/>
    </location>
</feature>
<accession>A0ABW4GXS2</accession>
<dbReference type="Proteomes" id="UP001597097">
    <property type="component" value="Unassembled WGS sequence"/>
</dbReference>
<evidence type="ECO:0000259" key="2">
    <source>
        <dbReference type="Pfam" id="PF04471"/>
    </source>
</evidence>
<sequence length="556" mass="63444">MSGRKRKPTITGLISEVVADQQRAKQQTAKIEQQAAAAWAKESAKNAAREQREQAARDRQGAREKELAAATAEADAITRTLRARITELETLLTSTLHEDPYISFEMLKQPWRTPEFRPSPELTTPAQPPDERDYAPAPLSALAMLSPGRRRAHVLAEQEGRERFQRDVSAHAERERQRHAHLEAARARHEQSRRQDHVRIEHQHEAVDRWAADYAEGKRKAVADYFVQVLGSGRYPADFPTNVKVAYQPVEGRLMVDIDLPLLEAMPEEKACEYLTTRKRLKYQLLSQQERNRLYHEVIGQMALRTIRSVFAADRERRLHEAVCNGYVDTINTATGQQVHWCLISVEVTREVFDGLDLSRIKPLDCLSYLHAKVSRTPHQYHPVQPIIEYPWDDLPYADEIDAAIDLDTTQNLLDLDGFEFERLMVQLFSAIPAFTEVKPTRSRGDGGIDLVAINTTEFIGGRVAIQAKRYAPHRKVGVDTVREIIGSITERDFNKAIVITTSSFTPQAHQEATRLGVELYDAERLLWLLRQYLHREFTIDKQGTGRSPFNTSPRP</sequence>
<dbReference type="GO" id="GO:0004519">
    <property type="term" value="F:endonuclease activity"/>
    <property type="evidence" value="ECO:0007669"/>
    <property type="project" value="UniProtKB-KW"/>
</dbReference>
<evidence type="ECO:0000256" key="1">
    <source>
        <dbReference type="SAM" id="MobiDB-lite"/>
    </source>
</evidence>
<dbReference type="PANTHER" id="PTHR30015">
    <property type="entry name" value="MRR RESTRICTION SYSTEM PROTEIN"/>
    <property type="match status" value="1"/>
</dbReference>
<reference evidence="4" key="1">
    <citation type="journal article" date="2019" name="Int. J. Syst. Evol. Microbiol.">
        <title>The Global Catalogue of Microorganisms (GCM) 10K type strain sequencing project: providing services to taxonomists for standard genome sequencing and annotation.</title>
        <authorList>
            <consortium name="The Broad Institute Genomics Platform"/>
            <consortium name="The Broad Institute Genome Sequencing Center for Infectious Disease"/>
            <person name="Wu L."/>
            <person name="Ma J."/>
        </authorList>
    </citation>
    <scope>NUCLEOTIDE SEQUENCE [LARGE SCALE GENOMIC DNA]</scope>
    <source>
        <strain evidence="4">CGMCC 1.15399</strain>
    </source>
</reference>
<comment type="caution">
    <text evidence="3">The sequence shown here is derived from an EMBL/GenBank/DDBJ whole genome shotgun (WGS) entry which is preliminary data.</text>
</comment>
<gene>
    <name evidence="3" type="ORF">ACFSJ0_59575</name>
</gene>
<dbReference type="InterPro" id="IPR052906">
    <property type="entry name" value="Type_IV_Methyl-Rstrct_Enzyme"/>
</dbReference>
<evidence type="ECO:0000313" key="4">
    <source>
        <dbReference type="Proteomes" id="UP001597097"/>
    </source>
</evidence>
<dbReference type="Pfam" id="PF04471">
    <property type="entry name" value="Mrr_cat"/>
    <property type="match status" value="1"/>
</dbReference>
<dbReference type="PANTHER" id="PTHR30015:SF7">
    <property type="entry name" value="TYPE IV METHYL-DIRECTED RESTRICTION ENZYME ECOKMRR"/>
    <property type="match status" value="1"/>
</dbReference>
<name>A0ABW4GXS2_9ACTN</name>
<keyword evidence="3" id="KW-0378">Hydrolase</keyword>
<keyword evidence="4" id="KW-1185">Reference proteome</keyword>
<keyword evidence="3" id="KW-0255">Endonuclease</keyword>
<dbReference type="EMBL" id="JBHUCM010000072">
    <property type="protein sequence ID" value="MFD1547138.1"/>
    <property type="molecule type" value="Genomic_DNA"/>
</dbReference>
<protein>
    <submittedName>
        <fullName evidence="3">Restriction endonuclease</fullName>
        <ecNumber evidence="3">3.1.21.-</ecNumber>
    </submittedName>
</protein>
<dbReference type="RefSeq" id="WP_219532506.1">
    <property type="nucleotide sequence ID" value="NZ_JAHKRM010000014.1"/>
</dbReference>
<proteinExistence type="predicted"/>
<dbReference type="EC" id="3.1.21.-" evidence="3"/>
<evidence type="ECO:0000313" key="3">
    <source>
        <dbReference type="EMBL" id="MFD1547138.1"/>
    </source>
</evidence>
<keyword evidence="3" id="KW-0540">Nuclease</keyword>